<dbReference type="AlphaFoldDB" id="A0A838L1X2"/>
<keyword evidence="3" id="KW-1185">Reference proteome</keyword>
<evidence type="ECO:0000256" key="1">
    <source>
        <dbReference type="SAM" id="Coils"/>
    </source>
</evidence>
<dbReference type="EMBL" id="JACEIB010000001">
    <property type="protein sequence ID" value="MBA2933047.1"/>
    <property type="molecule type" value="Genomic_DNA"/>
</dbReference>
<proteinExistence type="predicted"/>
<protein>
    <submittedName>
        <fullName evidence="2">Uncharacterized protein</fullName>
    </submittedName>
</protein>
<accession>A0A838L1X2</accession>
<keyword evidence="1" id="KW-0175">Coiled coil</keyword>
<name>A0A838L1X2_9SPHN</name>
<gene>
    <name evidence="2" type="ORF">HZF05_02945</name>
</gene>
<evidence type="ECO:0000313" key="3">
    <source>
        <dbReference type="Proteomes" id="UP000570166"/>
    </source>
</evidence>
<organism evidence="2 3">
    <name type="scientific">Sphingomonas chungangi</name>
    <dbReference type="NCBI Taxonomy" id="2683589"/>
    <lineage>
        <taxon>Bacteria</taxon>
        <taxon>Pseudomonadati</taxon>
        <taxon>Pseudomonadota</taxon>
        <taxon>Alphaproteobacteria</taxon>
        <taxon>Sphingomonadales</taxon>
        <taxon>Sphingomonadaceae</taxon>
        <taxon>Sphingomonas</taxon>
    </lineage>
</organism>
<comment type="caution">
    <text evidence="2">The sequence shown here is derived from an EMBL/GenBank/DDBJ whole genome shotgun (WGS) entry which is preliminary data.</text>
</comment>
<evidence type="ECO:0000313" key="2">
    <source>
        <dbReference type="EMBL" id="MBA2933047.1"/>
    </source>
</evidence>
<sequence>MEPKNNAEKHRHLEWAIQARFKNLQCCLRLLRLLQDNPVFWRTQDRSAAAQELISVAFSLWRAAFLADKTGKREQVFAHGVSFLERIVEDNAIAYSQDKSSREWTFNYYTKNARYSLEYIHKRFPDFTIEYKIMAKRKPKERWMYCHELLDGAVDKFEKEIDNLREKAAISIAKKDRRRTVKEQRATVKAIKAAAKS</sequence>
<dbReference type="Proteomes" id="UP000570166">
    <property type="component" value="Unassembled WGS sequence"/>
</dbReference>
<reference evidence="2 3" key="1">
    <citation type="submission" date="2020-07" db="EMBL/GenBank/DDBJ databases">
        <authorList>
            <person name="Sun Q."/>
        </authorList>
    </citation>
    <scope>NUCLEOTIDE SEQUENCE [LARGE SCALE GENOMIC DNA]</scope>
    <source>
        <strain evidence="2 3">CGMCC 1.13654</strain>
    </source>
</reference>
<feature type="coiled-coil region" evidence="1">
    <location>
        <begin position="147"/>
        <end position="174"/>
    </location>
</feature>